<comment type="caution">
    <text evidence="1">The sequence shown here is derived from an EMBL/GenBank/DDBJ whole genome shotgun (WGS) entry which is preliminary data.</text>
</comment>
<dbReference type="OrthoDB" id="3941712at2759"/>
<dbReference type="AlphaFoldDB" id="A0A4U0VRE3"/>
<proteinExistence type="predicted"/>
<evidence type="ECO:0000313" key="1">
    <source>
        <dbReference type="EMBL" id="TKA52117.1"/>
    </source>
</evidence>
<dbReference type="EMBL" id="NAJN01002481">
    <property type="protein sequence ID" value="TKA52117.1"/>
    <property type="molecule type" value="Genomic_DNA"/>
</dbReference>
<gene>
    <name evidence="1" type="ORF">B0A49_13581</name>
</gene>
<reference evidence="1 2" key="1">
    <citation type="submission" date="2017-03" db="EMBL/GenBank/DDBJ databases">
        <title>Genomes of endolithic fungi from Antarctica.</title>
        <authorList>
            <person name="Coleine C."/>
            <person name="Masonjones S."/>
            <person name="Stajich J.E."/>
        </authorList>
    </citation>
    <scope>NUCLEOTIDE SEQUENCE [LARGE SCALE GENOMIC DNA]</scope>
    <source>
        <strain evidence="1 2">CCFEE 5187</strain>
    </source>
</reference>
<dbReference type="STRING" id="331657.A0A4U0VRE3"/>
<dbReference type="Proteomes" id="UP000308768">
    <property type="component" value="Unassembled WGS sequence"/>
</dbReference>
<sequence>MNFIPAVYIPVIYFLFPETNNRSLEDINAHFGEEVAIHLSGATSAEEKEYEHAIQIEEGQKAGRAPVFLVETK</sequence>
<protein>
    <submittedName>
        <fullName evidence="1">Uncharacterized protein</fullName>
    </submittedName>
</protein>
<accession>A0A4U0VRE3</accession>
<evidence type="ECO:0000313" key="2">
    <source>
        <dbReference type="Proteomes" id="UP000308768"/>
    </source>
</evidence>
<name>A0A4U0VRE3_9PEZI</name>
<keyword evidence="2" id="KW-1185">Reference proteome</keyword>
<organism evidence="1 2">
    <name type="scientific">Cryomyces minteri</name>
    <dbReference type="NCBI Taxonomy" id="331657"/>
    <lineage>
        <taxon>Eukaryota</taxon>
        <taxon>Fungi</taxon>
        <taxon>Dikarya</taxon>
        <taxon>Ascomycota</taxon>
        <taxon>Pezizomycotina</taxon>
        <taxon>Dothideomycetes</taxon>
        <taxon>Dothideomycetes incertae sedis</taxon>
        <taxon>Cryomyces</taxon>
    </lineage>
</organism>
<feature type="non-terminal residue" evidence="1">
    <location>
        <position position="73"/>
    </location>
</feature>